<feature type="transmembrane region" description="Helical" evidence="9">
    <location>
        <begin position="60"/>
        <end position="79"/>
    </location>
</feature>
<protein>
    <submittedName>
        <fullName evidence="10">Uncharacterized protein</fullName>
    </submittedName>
</protein>
<evidence type="ECO:0000313" key="10">
    <source>
        <dbReference type="EnsemblMetazoa" id="SMAR012378-PA"/>
    </source>
</evidence>
<dbReference type="EnsemblMetazoa" id="SMAR012378-RA">
    <property type="protein sequence ID" value="SMAR012378-PA"/>
    <property type="gene ID" value="SMAR012378"/>
</dbReference>
<evidence type="ECO:0000256" key="1">
    <source>
        <dbReference type="ARBA" id="ARBA00004323"/>
    </source>
</evidence>
<name>T1JEX5_STRMM</name>
<evidence type="ECO:0000256" key="6">
    <source>
        <dbReference type="ARBA" id="ARBA00022989"/>
    </source>
</evidence>
<keyword evidence="7" id="KW-0333">Golgi apparatus</keyword>
<keyword evidence="11" id="KW-1185">Reference proteome</keyword>
<dbReference type="STRING" id="126957.T1JEX5"/>
<keyword evidence="8 9" id="KW-0472">Membrane</keyword>
<dbReference type="Proteomes" id="UP000014500">
    <property type="component" value="Unassembled WGS sequence"/>
</dbReference>
<reference evidence="11" key="1">
    <citation type="submission" date="2011-05" db="EMBL/GenBank/DDBJ databases">
        <authorList>
            <person name="Richards S.R."/>
            <person name="Qu J."/>
            <person name="Jiang H."/>
            <person name="Jhangiani S.N."/>
            <person name="Agravi P."/>
            <person name="Goodspeed R."/>
            <person name="Gross S."/>
            <person name="Mandapat C."/>
            <person name="Jackson L."/>
            <person name="Mathew T."/>
            <person name="Pu L."/>
            <person name="Thornton R."/>
            <person name="Saada N."/>
            <person name="Wilczek-Boney K.B."/>
            <person name="Lee S."/>
            <person name="Kovar C."/>
            <person name="Wu Y."/>
            <person name="Scherer S.E."/>
            <person name="Worley K.C."/>
            <person name="Muzny D.M."/>
            <person name="Gibbs R."/>
        </authorList>
    </citation>
    <scope>NUCLEOTIDE SEQUENCE</scope>
    <source>
        <strain evidence="11">Brora</strain>
    </source>
</reference>
<evidence type="ECO:0000256" key="7">
    <source>
        <dbReference type="ARBA" id="ARBA00023034"/>
    </source>
</evidence>
<keyword evidence="4 9" id="KW-0812">Transmembrane</keyword>
<dbReference type="eggNOG" id="ENOG502RZA8">
    <property type="taxonomic scope" value="Eukaryota"/>
</dbReference>
<dbReference type="OMA" id="NPFFQVE"/>
<sequence length="369" mass="42190">MAASFPSGEEYFRAEINNLRNFARLNGFSDKEIDICIQNSFETNNFFTNLCTKSLKCIKLITKSLILILLFTSLIYFLVSCHNPTKRFFSKYVQGLIYPFMRLLRICTLPIHDVFHTSHLYQESCLITNPFYKEPELDCWPCQQINFVMDLSGFQNLTSSYSHSGIPFVLREASPSTISLESLGKLYIENRTPLDSGTFRFATNIPAITIPWQLFSKVPLDPLIHCEWSLNKVPSTHILRRIFPRPVFVPKETEVALQKFLFLDGPQAEAYAMPLTDFANVWLTQGYGHRLVILEPSPQCQSMCSSISIVLQTKDICTLVNQLMSNQKSSINLFHSSILQLAILAPHFIPRERDKGNNTDFHGIILLTT</sequence>
<dbReference type="PANTHER" id="PTHR35259:SF1">
    <property type="entry name" value="BOMBESIN RECEPTOR-ACTIVATED PROTEIN C6ORF89"/>
    <property type="match status" value="1"/>
</dbReference>
<dbReference type="InterPro" id="IPR038757">
    <property type="entry name" value="BRAP"/>
</dbReference>
<evidence type="ECO:0000256" key="9">
    <source>
        <dbReference type="SAM" id="Phobius"/>
    </source>
</evidence>
<organism evidence="10 11">
    <name type="scientific">Strigamia maritima</name>
    <name type="common">European centipede</name>
    <name type="synonym">Geophilus maritimus</name>
    <dbReference type="NCBI Taxonomy" id="126957"/>
    <lineage>
        <taxon>Eukaryota</taxon>
        <taxon>Metazoa</taxon>
        <taxon>Ecdysozoa</taxon>
        <taxon>Arthropoda</taxon>
        <taxon>Myriapoda</taxon>
        <taxon>Chilopoda</taxon>
        <taxon>Pleurostigmophora</taxon>
        <taxon>Geophilomorpha</taxon>
        <taxon>Linotaeniidae</taxon>
        <taxon>Strigamia</taxon>
    </lineage>
</organism>
<dbReference type="EMBL" id="JH432130">
    <property type="status" value="NOT_ANNOTATED_CDS"/>
    <property type="molecule type" value="Genomic_DNA"/>
</dbReference>
<accession>T1JEX5</accession>
<keyword evidence="6 9" id="KW-1133">Transmembrane helix</keyword>
<dbReference type="HOGENOM" id="CLU_064151_1_0_1"/>
<reference evidence="10" key="2">
    <citation type="submission" date="2015-02" db="UniProtKB">
        <authorList>
            <consortium name="EnsemblMetazoa"/>
        </authorList>
    </citation>
    <scope>IDENTIFICATION</scope>
</reference>
<evidence type="ECO:0000256" key="8">
    <source>
        <dbReference type="ARBA" id="ARBA00023136"/>
    </source>
</evidence>
<evidence type="ECO:0000256" key="5">
    <source>
        <dbReference type="ARBA" id="ARBA00022968"/>
    </source>
</evidence>
<dbReference type="PhylomeDB" id="T1JEX5"/>
<evidence type="ECO:0000256" key="4">
    <source>
        <dbReference type="ARBA" id="ARBA00022692"/>
    </source>
</evidence>
<evidence type="ECO:0000313" key="11">
    <source>
        <dbReference type="Proteomes" id="UP000014500"/>
    </source>
</evidence>
<dbReference type="AlphaFoldDB" id="T1JEX5"/>
<keyword evidence="5" id="KW-0735">Signal-anchor</keyword>
<evidence type="ECO:0000256" key="3">
    <source>
        <dbReference type="ARBA" id="ARBA00022490"/>
    </source>
</evidence>
<keyword evidence="3" id="KW-0963">Cytoplasm</keyword>
<dbReference type="GO" id="GO:0000139">
    <property type="term" value="C:Golgi membrane"/>
    <property type="evidence" value="ECO:0007669"/>
    <property type="project" value="UniProtKB-SubCell"/>
</dbReference>
<evidence type="ECO:0000256" key="2">
    <source>
        <dbReference type="ARBA" id="ARBA00004496"/>
    </source>
</evidence>
<proteinExistence type="predicted"/>
<dbReference type="PANTHER" id="PTHR35259">
    <property type="entry name" value="BOMBESIN RECEPTOR-ACTIVATED PROTEIN C6ORF89"/>
    <property type="match status" value="1"/>
</dbReference>
<comment type="subcellular location">
    <subcellularLocation>
        <location evidence="2">Cytoplasm</location>
    </subcellularLocation>
    <subcellularLocation>
        <location evidence="1">Golgi apparatus membrane</location>
        <topology evidence="1">Single-pass type II membrane protein</topology>
    </subcellularLocation>
</comment>